<sequence length="160" mass="16830">MTPDIDETARVVDSTLGDAQLREFVTVHDSTVGDDCRLYERTSLKKSRLADRIDINAGSYVENADIGPETQIGPNCSVVGVTHDLDDTGMTFRDDVFERVVLHEGVFLGAGAVVGPGVEIGSGSVVAAGATVTDDVGAGRIVLGSPPDQRTVDLATWLGE</sequence>
<dbReference type="PANTHER" id="PTHR23416:SF23">
    <property type="entry name" value="ACETYLTRANSFERASE C18B11.09C-RELATED"/>
    <property type="match status" value="1"/>
</dbReference>
<dbReference type="InterPro" id="IPR018357">
    <property type="entry name" value="Hexapep_transf_CS"/>
</dbReference>
<reference evidence="3 4" key="1">
    <citation type="submission" date="2019-12" db="EMBL/GenBank/DDBJ databases">
        <title>Isolation and characterization of three novel carbon monoxide-oxidizing members of Halobacteria from salione crusts and soils.</title>
        <authorList>
            <person name="Myers M.R."/>
            <person name="King G.M."/>
        </authorList>
    </citation>
    <scope>NUCLEOTIDE SEQUENCE [LARGE SCALE GENOMIC DNA]</scope>
    <source>
        <strain evidence="3 4">WSH3</strain>
    </source>
</reference>
<dbReference type="Pfam" id="PF00132">
    <property type="entry name" value="Hexapep"/>
    <property type="match status" value="1"/>
</dbReference>
<dbReference type="Proteomes" id="UP000466535">
    <property type="component" value="Unassembled WGS sequence"/>
</dbReference>
<dbReference type="AlphaFoldDB" id="A0A6B0T1G4"/>
<accession>A0A6B0T1G4</accession>
<keyword evidence="2 3" id="KW-0808">Transferase</keyword>
<dbReference type="InterPro" id="IPR001451">
    <property type="entry name" value="Hexapep"/>
</dbReference>
<dbReference type="Gene3D" id="2.160.10.10">
    <property type="entry name" value="Hexapeptide repeat proteins"/>
    <property type="match status" value="1"/>
</dbReference>
<dbReference type="PROSITE" id="PS00101">
    <property type="entry name" value="HEXAPEP_TRANSFERASES"/>
    <property type="match status" value="1"/>
</dbReference>
<gene>
    <name evidence="3" type="ORF">GRX03_05225</name>
</gene>
<keyword evidence="3" id="KW-0012">Acyltransferase</keyword>
<dbReference type="PANTHER" id="PTHR23416">
    <property type="entry name" value="SIALIC ACID SYNTHASE-RELATED"/>
    <property type="match status" value="1"/>
</dbReference>
<evidence type="ECO:0000256" key="2">
    <source>
        <dbReference type="ARBA" id="ARBA00022679"/>
    </source>
</evidence>
<comment type="caution">
    <text evidence="3">The sequence shown here is derived from an EMBL/GenBank/DDBJ whole genome shotgun (WGS) entry which is preliminary data.</text>
</comment>
<comment type="similarity">
    <text evidence="1">Belongs to the transferase hexapeptide repeat family.</text>
</comment>
<name>A0A6B0T1G4_9EURY</name>
<dbReference type="InterPro" id="IPR051159">
    <property type="entry name" value="Hexapeptide_acetyltransf"/>
</dbReference>
<dbReference type="OrthoDB" id="201951at2157"/>
<dbReference type="RefSeq" id="WP_159763088.1">
    <property type="nucleotide sequence ID" value="NZ_WUUT01000001.1"/>
</dbReference>
<dbReference type="EMBL" id="WUUT01000001">
    <property type="protein sequence ID" value="MXR51007.1"/>
    <property type="molecule type" value="Genomic_DNA"/>
</dbReference>
<keyword evidence="4" id="KW-1185">Reference proteome</keyword>
<proteinExistence type="inferred from homology"/>
<organism evidence="3 4">
    <name type="scientific">Halovenus carboxidivorans</name>
    <dbReference type="NCBI Taxonomy" id="2692199"/>
    <lineage>
        <taxon>Archaea</taxon>
        <taxon>Methanobacteriati</taxon>
        <taxon>Methanobacteriota</taxon>
        <taxon>Stenosarchaea group</taxon>
        <taxon>Halobacteria</taxon>
        <taxon>Halobacteriales</taxon>
        <taxon>Haloarculaceae</taxon>
        <taxon>Halovenus</taxon>
    </lineage>
</organism>
<evidence type="ECO:0000313" key="4">
    <source>
        <dbReference type="Proteomes" id="UP000466535"/>
    </source>
</evidence>
<dbReference type="SUPFAM" id="SSF51161">
    <property type="entry name" value="Trimeric LpxA-like enzymes"/>
    <property type="match status" value="1"/>
</dbReference>
<evidence type="ECO:0000256" key="1">
    <source>
        <dbReference type="ARBA" id="ARBA00007274"/>
    </source>
</evidence>
<dbReference type="GO" id="GO:0008374">
    <property type="term" value="F:O-acyltransferase activity"/>
    <property type="evidence" value="ECO:0007669"/>
    <property type="project" value="TreeGrafter"/>
</dbReference>
<dbReference type="InterPro" id="IPR011004">
    <property type="entry name" value="Trimer_LpxA-like_sf"/>
</dbReference>
<evidence type="ECO:0000313" key="3">
    <source>
        <dbReference type="EMBL" id="MXR51007.1"/>
    </source>
</evidence>
<protein>
    <submittedName>
        <fullName evidence="3">Acyltransferase</fullName>
    </submittedName>
</protein>